<organism evidence="2 3">
    <name type="scientific">Sediminibacterium ginsengisoli</name>
    <dbReference type="NCBI Taxonomy" id="413434"/>
    <lineage>
        <taxon>Bacteria</taxon>
        <taxon>Pseudomonadati</taxon>
        <taxon>Bacteroidota</taxon>
        <taxon>Chitinophagia</taxon>
        <taxon>Chitinophagales</taxon>
        <taxon>Chitinophagaceae</taxon>
        <taxon>Sediminibacterium</taxon>
    </lineage>
</organism>
<dbReference type="Proteomes" id="UP000190888">
    <property type="component" value="Unassembled WGS sequence"/>
</dbReference>
<dbReference type="STRING" id="413434.SAMN04488132_105237"/>
<evidence type="ECO:0000256" key="1">
    <source>
        <dbReference type="SAM" id="Phobius"/>
    </source>
</evidence>
<feature type="transmembrane region" description="Helical" evidence="1">
    <location>
        <begin position="32"/>
        <end position="52"/>
    </location>
</feature>
<protein>
    <recommendedName>
        <fullName evidence="4">YhhN-like protein</fullName>
    </recommendedName>
</protein>
<feature type="transmembrane region" description="Helical" evidence="1">
    <location>
        <begin position="149"/>
        <end position="171"/>
    </location>
</feature>
<keyword evidence="1" id="KW-0812">Transmembrane</keyword>
<evidence type="ECO:0000313" key="2">
    <source>
        <dbReference type="EMBL" id="SJZ88418.1"/>
    </source>
</evidence>
<sequence>MEMTIDRQILVSAIIIGFLATFRYRHPAYLKLLPYMLLLGFITEYAGVMMARQQGNNAALFNAFSIVQFVFFTYFFYAATPGQFSRRITGKLLYIIPAVCLVNIFFIQGYNVFHTYTYTLCSLLMMALGIMYFYSIFKSSARLNLLREPSFWISTGIIFFFTSSVSILGIINYMSVLSRAVINNSLHMLRFLNSMLYILFIIAFICRISIRKSTPSS</sequence>
<reference evidence="2 3" key="1">
    <citation type="submission" date="2017-02" db="EMBL/GenBank/DDBJ databases">
        <authorList>
            <person name="Peterson S.W."/>
        </authorList>
    </citation>
    <scope>NUCLEOTIDE SEQUENCE [LARGE SCALE GENOMIC DNA]</scope>
    <source>
        <strain evidence="2 3">DSM 22335</strain>
    </source>
</reference>
<feature type="transmembrane region" description="Helical" evidence="1">
    <location>
        <begin position="92"/>
        <end position="110"/>
    </location>
</feature>
<feature type="transmembrane region" description="Helical" evidence="1">
    <location>
        <begin position="58"/>
        <end position="80"/>
    </location>
</feature>
<keyword evidence="1" id="KW-1133">Transmembrane helix</keyword>
<proteinExistence type="predicted"/>
<dbReference type="EMBL" id="FUWH01000005">
    <property type="protein sequence ID" value="SJZ88418.1"/>
    <property type="molecule type" value="Genomic_DNA"/>
</dbReference>
<dbReference type="AlphaFoldDB" id="A0A1T4PC60"/>
<name>A0A1T4PC60_9BACT</name>
<accession>A0A1T4PC60</accession>
<evidence type="ECO:0000313" key="3">
    <source>
        <dbReference type="Proteomes" id="UP000190888"/>
    </source>
</evidence>
<keyword evidence="3" id="KW-1185">Reference proteome</keyword>
<evidence type="ECO:0008006" key="4">
    <source>
        <dbReference type="Google" id="ProtNLM"/>
    </source>
</evidence>
<dbReference type="RefSeq" id="WP_139367113.1">
    <property type="nucleotide sequence ID" value="NZ_FUWH01000005.1"/>
</dbReference>
<feature type="transmembrane region" description="Helical" evidence="1">
    <location>
        <begin position="191"/>
        <end position="210"/>
    </location>
</feature>
<gene>
    <name evidence="2" type="ORF">SAMN04488132_105237</name>
</gene>
<feature type="transmembrane region" description="Helical" evidence="1">
    <location>
        <begin position="6"/>
        <end position="25"/>
    </location>
</feature>
<feature type="transmembrane region" description="Helical" evidence="1">
    <location>
        <begin position="116"/>
        <end position="137"/>
    </location>
</feature>
<keyword evidence="1" id="KW-0472">Membrane</keyword>
<dbReference type="OrthoDB" id="651989at2"/>